<dbReference type="InterPro" id="IPR011045">
    <property type="entry name" value="N2O_reductase_N"/>
</dbReference>
<evidence type="ECO:0008006" key="5">
    <source>
        <dbReference type="Google" id="ProtNLM"/>
    </source>
</evidence>
<name>A0A8S0FYY7_ECOLX</name>
<gene>
    <name evidence="3" type="ORF">EIMP300_68710</name>
</gene>
<dbReference type="Proteomes" id="UP000467488">
    <property type="component" value="Chromosome"/>
</dbReference>
<proteinExistence type="inferred from homology"/>
<dbReference type="InterPro" id="IPR019405">
    <property type="entry name" value="Lactonase_7-beta_prop"/>
</dbReference>
<dbReference type="GO" id="GO:0005829">
    <property type="term" value="C:cytosol"/>
    <property type="evidence" value="ECO:0007669"/>
    <property type="project" value="TreeGrafter"/>
</dbReference>
<dbReference type="InterPro" id="IPR015943">
    <property type="entry name" value="WD40/YVTN_repeat-like_dom_sf"/>
</dbReference>
<dbReference type="InterPro" id="IPR050282">
    <property type="entry name" value="Cycloisomerase_2"/>
</dbReference>
<evidence type="ECO:0000313" key="4">
    <source>
        <dbReference type="Proteomes" id="UP000467488"/>
    </source>
</evidence>
<dbReference type="PANTHER" id="PTHR30344">
    <property type="entry name" value="6-PHOSPHOGLUCONOLACTONASE-RELATED"/>
    <property type="match status" value="1"/>
</dbReference>
<dbReference type="SUPFAM" id="SSF50974">
    <property type="entry name" value="Nitrous oxide reductase, N-terminal domain"/>
    <property type="match status" value="1"/>
</dbReference>
<organism evidence="3 4">
    <name type="scientific">Escherichia coli</name>
    <dbReference type="NCBI Taxonomy" id="562"/>
    <lineage>
        <taxon>Bacteria</taxon>
        <taxon>Pseudomonadati</taxon>
        <taxon>Pseudomonadota</taxon>
        <taxon>Gammaproteobacteria</taxon>
        <taxon>Enterobacterales</taxon>
        <taxon>Enterobacteriaceae</taxon>
        <taxon>Escherichia</taxon>
    </lineage>
</organism>
<sequence>MKQTVYIASPESQQIHVWNLNHEGALTLTQVVDVPGQVQPMVVSPDKRYLYVGVRPEFRVLRAYRIAPDDGALTFAAESALPGSPTHISTDHQGQFVFVGSYNAGNVSVTRLEDGLPVGVVDVVEGLDGCHSANISPDNRTLWVPALKQDRICLFTVSDDGHLVAQDPAEVTTVEGAGPRHMVFHPNEQYAYCVNELNSSVDVWELKDPHGNIECVQTLDMMPENFSDINSPLGG</sequence>
<evidence type="ECO:0000256" key="2">
    <source>
        <dbReference type="ARBA" id="ARBA00022526"/>
    </source>
</evidence>
<dbReference type="PANTHER" id="PTHR30344:SF1">
    <property type="entry name" value="6-PHOSPHOGLUCONOLACTONASE"/>
    <property type="match status" value="1"/>
</dbReference>
<keyword evidence="2" id="KW-0313">Glucose metabolism</keyword>
<dbReference type="NCBIfam" id="NF008258">
    <property type="entry name" value="PRK11028.1"/>
    <property type="match status" value="1"/>
</dbReference>
<dbReference type="GO" id="GO:0006006">
    <property type="term" value="P:glucose metabolic process"/>
    <property type="evidence" value="ECO:0007669"/>
    <property type="project" value="UniProtKB-KW"/>
</dbReference>
<dbReference type="EMBL" id="AP022360">
    <property type="protein sequence ID" value="BBU85471.1"/>
    <property type="molecule type" value="Genomic_DNA"/>
</dbReference>
<dbReference type="Pfam" id="PF10282">
    <property type="entry name" value="Lactonase"/>
    <property type="match status" value="1"/>
</dbReference>
<evidence type="ECO:0000256" key="1">
    <source>
        <dbReference type="ARBA" id="ARBA00005564"/>
    </source>
</evidence>
<protein>
    <recommendedName>
        <fullName evidence="5">6-phosphogluconolactonase</fullName>
    </recommendedName>
</protein>
<reference evidence="3 4" key="1">
    <citation type="submission" date="2020-01" db="EMBL/GenBank/DDBJ databases">
        <title>Dynamics of blaIMP-6 dissemination in carbapenem resistant Enterobacteriacea isolated from regional surveillance in Osaka, Japan.</title>
        <authorList>
            <person name="Abe R."/>
            <person name="Akeda Y."/>
            <person name="Sugawara Y."/>
            <person name="Yamamoto N."/>
            <person name="Tomono K."/>
            <person name="Takeuchi D."/>
            <person name="Kawahara R."/>
            <person name="Hamada S."/>
        </authorList>
    </citation>
    <scope>NUCLEOTIDE SEQUENCE [LARGE SCALE GENOMIC DNA]</scope>
    <source>
        <strain evidence="3 4">E300</strain>
    </source>
</reference>
<dbReference type="AlphaFoldDB" id="A0A8S0FYY7"/>
<keyword evidence="2" id="KW-0119">Carbohydrate metabolism</keyword>
<evidence type="ECO:0000313" key="3">
    <source>
        <dbReference type="EMBL" id="BBU85471.1"/>
    </source>
</evidence>
<comment type="similarity">
    <text evidence="1">Belongs to the cycloisomerase 2 family.</text>
</comment>
<dbReference type="Gene3D" id="2.130.10.10">
    <property type="entry name" value="YVTN repeat-like/Quinoprotein amine dehydrogenase"/>
    <property type="match status" value="1"/>
</dbReference>
<accession>A0A8S0FYY7</accession>
<dbReference type="GO" id="GO:0017057">
    <property type="term" value="F:6-phosphogluconolactonase activity"/>
    <property type="evidence" value="ECO:0007669"/>
    <property type="project" value="TreeGrafter"/>
</dbReference>